<evidence type="ECO:0000313" key="5">
    <source>
        <dbReference type="Proteomes" id="UP001319200"/>
    </source>
</evidence>
<evidence type="ECO:0000256" key="1">
    <source>
        <dbReference type="ARBA" id="ARBA00022729"/>
    </source>
</evidence>
<organism evidence="4 5">
    <name type="scientific">Chryseosolibacter histidini</name>
    <dbReference type="NCBI Taxonomy" id="2782349"/>
    <lineage>
        <taxon>Bacteria</taxon>
        <taxon>Pseudomonadati</taxon>
        <taxon>Bacteroidota</taxon>
        <taxon>Cytophagia</taxon>
        <taxon>Cytophagales</taxon>
        <taxon>Chryseotaleaceae</taxon>
        <taxon>Chryseosolibacter</taxon>
    </lineage>
</organism>
<name>A0AAP2DQN7_9BACT</name>
<gene>
    <name evidence="4" type="ORF">KK083_16780</name>
</gene>
<sequence length="200" mass="22589">MRKLILFAVLLAAQSALAQEKYFYVALDVNKPLSNTSWVNDGTARGVRLGYRAFINRKFSAGLDLSSSAYDQYKPTETMQSGSGAVTTDYFNYIYSYTAVVSGQYYFGNDEKERFFPYAGLGLGANNNRYVMYYNIYEDSESAWGFLARPEAGVLYKFGRRSLGVMASVHYDYSTNQSKKFGYDGFSAIGFNIGLIFLEW</sequence>
<evidence type="ECO:0000256" key="2">
    <source>
        <dbReference type="SAM" id="SignalP"/>
    </source>
</evidence>
<dbReference type="SUPFAM" id="SSF56925">
    <property type="entry name" value="OMPA-like"/>
    <property type="match status" value="1"/>
</dbReference>
<dbReference type="EMBL" id="JAHESF010000015">
    <property type="protein sequence ID" value="MBT1698549.1"/>
    <property type="molecule type" value="Genomic_DNA"/>
</dbReference>
<feature type="signal peptide" evidence="2">
    <location>
        <begin position="1"/>
        <end position="18"/>
    </location>
</feature>
<evidence type="ECO:0000313" key="4">
    <source>
        <dbReference type="EMBL" id="MBT1698549.1"/>
    </source>
</evidence>
<dbReference type="InterPro" id="IPR011250">
    <property type="entry name" value="OMP/PagP_B-barrel"/>
</dbReference>
<accession>A0AAP2DQN7</accession>
<evidence type="ECO:0000259" key="3">
    <source>
        <dbReference type="Pfam" id="PF13505"/>
    </source>
</evidence>
<dbReference type="Pfam" id="PF13505">
    <property type="entry name" value="OMP_b-brl"/>
    <property type="match status" value="1"/>
</dbReference>
<dbReference type="InterPro" id="IPR027385">
    <property type="entry name" value="Beta-barrel_OMP"/>
</dbReference>
<keyword evidence="5" id="KW-1185">Reference proteome</keyword>
<dbReference type="Proteomes" id="UP001319200">
    <property type="component" value="Unassembled WGS sequence"/>
</dbReference>
<feature type="chain" id="PRO_5042834448" evidence="2">
    <location>
        <begin position="19"/>
        <end position="200"/>
    </location>
</feature>
<feature type="domain" description="Outer membrane protein beta-barrel" evidence="3">
    <location>
        <begin position="5"/>
        <end position="195"/>
    </location>
</feature>
<keyword evidence="1 2" id="KW-0732">Signal</keyword>
<reference evidence="4 5" key="1">
    <citation type="submission" date="2021-05" db="EMBL/GenBank/DDBJ databases">
        <title>A Polyphasic approach of four new species of the genus Ohtaekwangia: Ohtaekwangia histidinii sp. nov., Ohtaekwangia cretensis sp. nov., Ohtaekwangia indiensis sp. nov., Ohtaekwangia reichenbachii sp. nov. from diverse environment.</title>
        <authorList>
            <person name="Octaviana S."/>
        </authorList>
    </citation>
    <scope>NUCLEOTIDE SEQUENCE [LARGE SCALE GENOMIC DNA]</scope>
    <source>
        <strain evidence="4 5">PWU4</strain>
    </source>
</reference>
<protein>
    <submittedName>
        <fullName evidence="4">Outer membrane beta-barrel protein</fullName>
    </submittedName>
</protein>
<comment type="caution">
    <text evidence="4">The sequence shown here is derived from an EMBL/GenBank/DDBJ whole genome shotgun (WGS) entry which is preliminary data.</text>
</comment>
<proteinExistence type="predicted"/>
<dbReference type="Gene3D" id="2.40.160.20">
    <property type="match status" value="1"/>
</dbReference>
<dbReference type="AlphaFoldDB" id="A0AAP2DQN7"/>
<dbReference type="RefSeq" id="WP_254164855.1">
    <property type="nucleotide sequence ID" value="NZ_JAHESF010000015.1"/>
</dbReference>